<dbReference type="GO" id="GO:0008841">
    <property type="term" value="F:dihydrofolate synthase activity"/>
    <property type="evidence" value="ECO:0007669"/>
    <property type="project" value="TreeGrafter"/>
</dbReference>
<gene>
    <name evidence="14" type="ORF">A2161_03590</name>
</gene>
<dbReference type="PANTHER" id="PTHR11136">
    <property type="entry name" value="FOLYLPOLYGLUTAMATE SYNTHASE-RELATED"/>
    <property type="match status" value="1"/>
</dbReference>
<keyword evidence="7 11" id="KW-0067">ATP-binding</keyword>
<comment type="cofactor">
    <cofactor evidence="1">
        <name>Mg(2+)</name>
        <dbReference type="ChEBI" id="CHEBI:18420"/>
    </cofactor>
</comment>
<dbReference type="Pfam" id="PF08245">
    <property type="entry name" value="Mur_ligase_M"/>
    <property type="match status" value="1"/>
</dbReference>
<dbReference type="PROSITE" id="PS01012">
    <property type="entry name" value="FOLYLPOLYGLU_SYNT_2"/>
    <property type="match status" value="1"/>
</dbReference>
<evidence type="ECO:0000259" key="12">
    <source>
        <dbReference type="Pfam" id="PF02875"/>
    </source>
</evidence>
<protein>
    <recommendedName>
        <fullName evidence="3">tetrahydrofolate synthase</fullName>
        <ecNumber evidence="3">6.3.2.17</ecNumber>
    </recommendedName>
    <alternativeName>
        <fullName evidence="9">Tetrahydrofolylpolyglutamate synthase</fullName>
    </alternativeName>
</protein>
<keyword evidence="6 11" id="KW-0547">Nucleotide-binding</keyword>
<sequence length="445" mass="49853">MINSIQSAKDFLYSFANYESKMPQIYNTNVFNMTQFSKLLSVLGNPHDRYPCIHIAGTKGKGSTAAMLASVLNRSGYRTGLYHSPHLRDTRERVQINDEWIPEQQFIEICDYLEKTVSKIGNLAHSYRTTFELLTALAFLHFERSRIEVAVIETGLGGRLDSTNVISPILTIITRIGKDHTKLLGRNLAAIASEKGGIIKAKVPVIIGKQHYLTVPVLSGIANGKNAPFIQADKNINLTVQEITEKGSRFEVSSGIWTGKYFLRLPGWHQLENVEIVLTAAECIVDKFPNISRISIQKGLELVEWPGRFQVIRKRGSPVLLLDSAHNPDSIRQLVKSIRTIFKYKNPICIFAVSREKQFGKMGKILSSVFRRVFLPVTSTQRNLHPTELAPKLKGIFPSITLTENVEQALKIALKETDPDDLVCVTGSFYLIGDVLSILDKSQKC</sequence>
<dbReference type="EC" id="6.3.2.17" evidence="3"/>
<dbReference type="InterPro" id="IPR036565">
    <property type="entry name" value="Mur-like_cat_sf"/>
</dbReference>
<dbReference type="PROSITE" id="PS01011">
    <property type="entry name" value="FOLYLPOLYGLU_SYNT_1"/>
    <property type="match status" value="1"/>
</dbReference>
<dbReference type="GO" id="GO:0005737">
    <property type="term" value="C:cytoplasm"/>
    <property type="evidence" value="ECO:0007669"/>
    <property type="project" value="TreeGrafter"/>
</dbReference>
<dbReference type="AlphaFoldDB" id="A0A1F7RMR2"/>
<evidence type="ECO:0000256" key="4">
    <source>
        <dbReference type="ARBA" id="ARBA00022598"/>
    </source>
</evidence>
<dbReference type="PANTHER" id="PTHR11136:SF0">
    <property type="entry name" value="DIHYDROFOLATE SYNTHETASE-RELATED"/>
    <property type="match status" value="1"/>
</dbReference>
<dbReference type="InterPro" id="IPR018109">
    <property type="entry name" value="Folylpolyglutamate_synth_CS"/>
</dbReference>
<keyword evidence="4 11" id="KW-0436">Ligase</keyword>
<evidence type="ECO:0000256" key="8">
    <source>
        <dbReference type="ARBA" id="ARBA00022842"/>
    </source>
</evidence>
<evidence type="ECO:0000256" key="1">
    <source>
        <dbReference type="ARBA" id="ARBA00001946"/>
    </source>
</evidence>
<accession>A0A1F7RMR2</accession>
<evidence type="ECO:0000256" key="5">
    <source>
        <dbReference type="ARBA" id="ARBA00022723"/>
    </source>
</evidence>
<dbReference type="SUPFAM" id="SSF53623">
    <property type="entry name" value="MurD-like peptide ligases, catalytic domain"/>
    <property type="match status" value="1"/>
</dbReference>
<dbReference type="GO" id="GO:0004326">
    <property type="term" value="F:tetrahydrofolylpolyglutamate synthase activity"/>
    <property type="evidence" value="ECO:0007669"/>
    <property type="project" value="UniProtKB-EC"/>
</dbReference>
<evidence type="ECO:0000313" key="15">
    <source>
        <dbReference type="Proteomes" id="UP000179266"/>
    </source>
</evidence>
<comment type="catalytic activity">
    <reaction evidence="10">
        <text>(6S)-5,6,7,8-tetrahydrofolyl-(gamma-L-Glu)(n) + L-glutamate + ATP = (6S)-5,6,7,8-tetrahydrofolyl-(gamma-L-Glu)(n+1) + ADP + phosphate + H(+)</text>
        <dbReference type="Rhea" id="RHEA:10580"/>
        <dbReference type="Rhea" id="RHEA-COMP:14738"/>
        <dbReference type="Rhea" id="RHEA-COMP:14740"/>
        <dbReference type="ChEBI" id="CHEBI:15378"/>
        <dbReference type="ChEBI" id="CHEBI:29985"/>
        <dbReference type="ChEBI" id="CHEBI:30616"/>
        <dbReference type="ChEBI" id="CHEBI:43474"/>
        <dbReference type="ChEBI" id="CHEBI:141005"/>
        <dbReference type="ChEBI" id="CHEBI:456216"/>
        <dbReference type="EC" id="6.3.2.17"/>
    </reaction>
</comment>
<keyword evidence="8" id="KW-0460">Magnesium</keyword>
<keyword evidence="5" id="KW-0479">Metal-binding</keyword>
<evidence type="ECO:0000256" key="7">
    <source>
        <dbReference type="ARBA" id="ARBA00022840"/>
    </source>
</evidence>
<proteinExistence type="inferred from homology"/>
<evidence type="ECO:0000256" key="10">
    <source>
        <dbReference type="ARBA" id="ARBA00047493"/>
    </source>
</evidence>
<name>A0A1F7RMR2_9BACT</name>
<feature type="domain" description="Mur ligase C-terminal" evidence="12">
    <location>
        <begin position="307"/>
        <end position="429"/>
    </location>
</feature>
<dbReference type="PIRSF" id="PIRSF001563">
    <property type="entry name" value="Folylpolyglu_synth"/>
    <property type="match status" value="1"/>
</dbReference>
<dbReference type="InterPro" id="IPR013221">
    <property type="entry name" value="Mur_ligase_cen"/>
</dbReference>
<dbReference type="Gene3D" id="3.40.1190.10">
    <property type="entry name" value="Mur-like, catalytic domain"/>
    <property type="match status" value="1"/>
</dbReference>
<feature type="domain" description="Mur ligase central" evidence="13">
    <location>
        <begin position="55"/>
        <end position="280"/>
    </location>
</feature>
<evidence type="ECO:0000256" key="9">
    <source>
        <dbReference type="ARBA" id="ARBA00030592"/>
    </source>
</evidence>
<evidence type="ECO:0000313" key="14">
    <source>
        <dbReference type="EMBL" id="OGL42849.1"/>
    </source>
</evidence>
<evidence type="ECO:0000256" key="2">
    <source>
        <dbReference type="ARBA" id="ARBA00008276"/>
    </source>
</evidence>
<reference evidence="14 15" key="1">
    <citation type="journal article" date="2016" name="Nat. Commun.">
        <title>Thousands of microbial genomes shed light on interconnected biogeochemical processes in an aquifer system.</title>
        <authorList>
            <person name="Anantharaman K."/>
            <person name="Brown C.T."/>
            <person name="Hug L.A."/>
            <person name="Sharon I."/>
            <person name="Castelle C.J."/>
            <person name="Probst A.J."/>
            <person name="Thomas B.C."/>
            <person name="Singh A."/>
            <person name="Wilkins M.J."/>
            <person name="Karaoz U."/>
            <person name="Brodie E.L."/>
            <person name="Williams K.H."/>
            <person name="Hubbard S.S."/>
            <person name="Banfield J.F."/>
        </authorList>
    </citation>
    <scope>NUCLEOTIDE SEQUENCE [LARGE SCALE GENOMIC DNA]</scope>
</reference>
<comment type="similarity">
    <text evidence="2 11">Belongs to the folylpolyglutamate synthase family.</text>
</comment>
<dbReference type="FunFam" id="3.40.1190.10:FF:000011">
    <property type="entry name" value="Folylpolyglutamate synthase/dihydrofolate synthase"/>
    <property type="match status" value="1"/>
</dbReference>
<dbReference type="InterPro" id="IPR001645">
    <property type="entry name" value="Folylpolyglutamate_synth"/>
</dbReference>
<dbReference type="InterPro" id="IPR036615">
    <property type="entry name" value="Mur_ligase_C_dom_sf"/>
</dbReference>
<dbReference type="SUPFAM" id="SSF53244">
    <property type="entry name" value="MurD-like peptide ligases, peptide-binding domain"/>
    <property type="match status" value="1"/>
</dbReference>
<dbReference type="Gene3D" id="3.90.190.20">
    <property type="entry name" value="Mur ligase, C-terminal domain"/>
    <property type="match status" value="1"/>
</dbReference>
<dbReference type="GO" id="GO:0005524">
    <property type="term" value="F:ATP binding"/>
    <property type="evidence" value="ECO:0007669"/>
    <property type="project" value="UniProtKB-KW"/>
</dbReference>
<evidence type="ECO:0000256" key="3">
    <source>
        <dbReference type="ARBA" id="ARBA00013025"/>
    </source>
</evidence>
<evidence type="ECO:0000256" key="6">
    <source>
        <dbReference type="ARBA" id="ARBA00022741"/>
    </source>
</evidence>
<dbReference type="GO" id="GO:0046872">
    <property type="term" value="F:metal ion binding"/>
    <property type="evidence" value="ECO:0007669"/>
    <property type="project" value="UniProtKB-KW"/>
</dbReference>
<dbReference type="InterPro" id="IPR004101">
    <property type="entry name" value="Mur_ligase_C"/>
</dbReference>
<dbReference type="Proteomes" id="UP000179266">
    <property type="component" value="Unassembled WGS sequence"/>
</dbReference>
<comment type="caution">
    <text evidence="14">The sequence shown here is derived from an EMBL/GenBank/DDBJ whole genome shotgun (WGS) entry which is preliminary data.</text>
</comment>
<dbReference type="Pfam" id="PF02875">
    <property type="entry name" value="Mur_ligase_C"/>
    <property type="match status" value="1"/>
</dbReference>
<dbReference type="NCBIfam" id="TIGR01499">
    <property type="entry name" value="folC"/>
    <property type="match status" value="1"/>
</dbReference>
<evidence type="ECO:0000256" key="11">
    <source>
        <dbReference type="PIRNR" id="PIRNR001563"/>
    </source>
</evidence>
<evidence type="ECO:0000259" key="13">
    <source>
        <dbReference type="Pfam" id="PF08245"/>
    </source>
</evidence>
<organism evidence="14 15">
    <name type="scientific">Candidatus Schekmanbacteria bacterium RBG_13_48_7</name>
    <dbReference type="NCBI Taxonomy" id="1817878"/>
    <lineage>
        <taxon>Bacteria</taxon>
        <taxon>Candidatus Schekmaniibacteriota</taxon>
    </lineage>
</organism>
<dbReference type="EMBL" id="MGDD01000303">
    <property type="protein sequence ID" value="OGL42849.1"/>
    <property type="molecule type" value="Genomic_DNA"/>
</dbReference>